<evidence type="ECO:0000256" key="13">
    <source>
        <dbReference type="PROSITE-ProRule" id="PRU00354"/>
    </source>
</evidence>
<keyword evidence="6" id="KW-0457">Lysine biosynthesis</keyword>
<dbReference type="AlphaFoldDB" id="A0A0C3BPB9"/>
<feature type="domain" description="PABS" evidence="15">
    <location>
        <begin position="11"/>
        <end position="246"/>
    </location>
</feature>
<dbReference type="HOGENOM" id="CLU_016207_2_0_1"/>
<dbReference type="GO" id="GO:0004755">
    <property type="term" value="F:saccharopine dehydrogenase (NADP+, L-glutamate-forming) activity"/>
    <property type="evidence" value="ECO:0007669"/>
    <property type="project" value="UniProtKB-EC"/>
</dbReference>
<dbReference type="GO" id="GO:0015940">
    <property type="term" value="P:pantothenate biosynthetic process"/>
    <property type="evidence" value="ECO:0007669"/>
    <property type="project" value="UniProtKB-ARBA"/>
</dbReference>
<dbReference type="GO" id="GO:0005737">
    <property type="term" value="C:cytoplasm"/>
    <property type="evidence" value="ECO:0007669"/>
    <property type="project" value="TreeGrafter"/>
</dbReference>
<evidence type="ECO:0000259" key="15">
    <source>
        <dbReference type="PROSITE" id="PS51006"/>
    </source>
</evidence>
<dbReference type="Gene3D" id="3.40.50.150">
    <property type="entry name" value="Vaccinia Virus protein VP39"/>
    <property type="match status" value="1"/>
</dbReference>
<dbReference type="GO" id="GO:0006596">
    <property type="term" value="P:polyamine biosynthetic process"/>
    <property type="evidence" value="ECO:0007669"/>
    <property type="project" value="UniProtKB-UniRule"/>
</dbReference>
<dbReference type="Proteomes" id="UP000054166">
    <property type="component" value="Unassembled WGS sequence"/>
</dbReference>
<proteinExistence type="inferred from homology"/>
<evidence type="ECO:0000256" key="7">
    <source>
        <dbReference type="ARBA" id="ARBA00038048"/>
    </source>
</evidence>
<evidence type="ECO:0000256" key="10">
    <source>
        <dbReference type="ARBA" id="ARBA00066976"/>
    </source>
</evidence>
<dbReference type="FunFam" id="3.40.50.720:FF:000072">
    <property type="entry name" value="Saccharopine dehydrogenase [NADP(+), L-glutamate-forming]"/>
    <property type="match status" value="1"/>
</dbReference>
<protein>
    <recommendedName>
        <fullName evidence="11">Saccharopine dehydrogenase [NADP(+), L-glutamate-forming]</fullName>
        <ecNumber evidence="10">1.5.1.10</ecNumber>
    </recommendedName>
    <alternativeName>
        <fullName evidence="12">Saccharopine reductase</fullName>
    </alternativeName>
</protein>
<evidence type="ECO:0000256" key="11">
    <source>
        <dbReference type="ARBA" id="ARBA00067598"/>
    </source>
</evidence>
<dbReference type="PROSITE" id="PS51006">
    <property type="entry name" value="PABS_2"/>
    <property type="match status" value="1"/>
</dbReference>
<dbReference type="EMBL" id="KN833011">
    <property type="protein sequence ID" value="KIM79117.1"/>
    <property type="molecule type" value="Genomic_DNA"/>
</dbReference>
<reference evidence="17" key="2">
    <citation type="submission" date="2015-01" db="EMBL/GenBank/DDBJ databases">
        <title>Evolutionary Origins and Diversification of the Mycorrhizal Mutualists.</title>
        <authorList>
            <consortium name="DOE Joint Genome Institute"/>
            <consortium name="Mycorrhizal Genomics Consortium"/>
            <person name="Kohler A."/>
            <person name="Kuo A."/>
            <person name="Nagy L.G."/>
            <person name="Floudas D."/>
            <person name="Copeland A."/>
            <person name="Barry K.W."/>
            <person name="Cichocki N."/>
            <person name="Veneault-Fourrey C."/>
            <person name="LaButti K."/>
            <person name="Lindquist E.A."/>
            <person name="Lipzen A."/>
            <person name="Lundell T."/>
            <person name="Morin E."/>
            <person name="Murat C."/>
            <person name="Riley R."/>
            <person name="Ohm R."/>
            <person name="Sun H."/>
            <person name="Tunlid A."/>
            <person name="Henrissat B."/>
            <person name="Grigoriev I.V."/>
            <person name="Hibbett D.S."/>
            <person name="Martin F."/>
        </authorList>
    </citation>
    <scope>NUCLEOTIDE SEQUENCE [LARGE SCALE GENOMIC DNA]</scope>
    <source>
        <strain evidence="17">F 1598</strain>
    </source>
</reference>
<dbReference type="NCBIfam" id="NF002010">
    <property type="entry name" value="PRK00811.1"/>
    <property type="match status" value="1"/>
</dbReference>
<dbReference type="FunCoup" id="A0A0C3BPB9">
    <property type="interactions" value="326"/>
</dbReference>
<dbReference type="SUPFAM" id="SSF55347">
    <property type="entry name" value="Glyceraldehyde-3-phosphate dehydrogenase-like, C-terminal domain"/>
    <property type="match status" value="1"/>
</dbReference>
<dbReference type="Gene3D" id="1.10.1870.10">
    <property type="entry name" value="Domain 3, Saccharopine reductase"/>
    <property type="match status" value="1"/>
</dbReference>
<dbReference type="InterPro" id="IPR030373">
    <property type="entry name" value="PABS_CS"/>
</dbReference>
<dbReference type="FunFam" id="3.30.360.10:FF:000008">
    <property type="entry name" value="Alpha-aminoadipic semialdehyde synthase, mitochondrial"/>
    <property type="match status" value="1"/>
</dbReference>
<comment type="catalytic activity">
    <reaction evidence="8">
        <text>L-saccharopine + NADP(+) + H2O = (S)-2-amino-6-oxohexanoate + L-glutamate + NADPH + H(+)</text>
        <dbReference type="Rhea" id="RHEA:10020"/>
        <dbReference type="ChEBI" id="CHEBI:15377"/>
        <dbReference type="ChEBI" id="CHEBI:15378"/>
        <dbReference type="ChEBI" id="CHEBI:29985"/>
        <dbReference type="ChEBI" id="CHEBI:57783"/>
        <dbReference type="ChEBI" id="CHEBI:57951"/>
        <dbReference type="ChEBI" id="CHEBI:58321"/>
        <dbReference type="ChEBI" id="CHEBI:58349"/>
        <dbReference type="EC" id="1.5.1.10"/>
    </reaction>
</comment>
<comment type="similarity">
    <text evidence="1 14">Belongs to the spermidine/spermine synthase family.</text>
</comment>
<evidence type="ECO:0000256" key="3">
    <source>
        <dbReference type="ARBA" id="ARBA00022679"/>
    </source>
</evidence>
<dbReference type="Gene3D" id="3.40.50.720">
    <property type="entry name" value="NAD(P)-binding Rossmann-like Domain"/>
    <property type="match status" value="1"/>
</dbReference>
<evidence type="ECO:0000313" key="16">
    <source>
        <dbReference type="EMBL" id="KIM79117.1"/>
    </source>
</evidence>
<feature type="active site" description="Proton acceptor" evidence="13">
    <location>
        <position position="166"/>
    </location>
</feature>
<dbReference type="EC" id="1.5.1.10" evidence="10"/>
<dbReference type="PROSITE" id="PS01330">
    <property type="entry name" value="PABS_1"/>
    <property type="match status" value="1"/>
</dbReference>
<comment type="similarity">
    <text evidence="7">Belongs to the saccharopine dehydrogenase family.</text>
</comment>
<dbReference type="GO" id="GO:0019878">
    <property type="term" value="P:lysine biosynthetic process via aminoadipic acid"/>
    <property type="evidence" value="ECO:0007669"/>
    <property type="project" value="TreeGrafter"/>
</dbReference>
<dbReference type="OrthoDB" id="10059875at2759"/>
<evidence type="ECO:0000313" key="17">
    <source>
        <dbReference type="Proteomes" id="UP000054166"/>
    </source>
</evidence>
<evidence type="ECO:0000256" key="4">
    <source>
        <dbReference type="ARBA" id="ARBA00022857"/>
    </source>
</evidence>
<dbReference type="STRING" id="765440.A0A0C3BPB9"/>
<evidence type="ECO:0000256" key="12">
    <source>
        <dbReference type="ARBA" id="ARBA00083134"/>
    </source>
</evidence>
<keyword evidence="5" id="KW-0560">Oxidoreductase</keyword>
<dbReference type="InterPro" id="IPR036291">
    <property type="entry name" value="NAD(P)-bd_dom_sf"/>
</dbReference>
<reference evidence="16 17" key="1">
    <citation type="submission" date="2014-04" db="EMBL/GenBank/DDBJ databases">
        <authorList>
            <consortium name="DOE Joint Genome Institute"/>
            <person name="Kuo A."/>
            <person name="Tarkka M."/>
            <person name="Buscot F."/>
            <person name="Kohler A."/>
            <person name="Nagy L.G."/>
            <person name="Floudas D."/>
            <person name="Copeland A."/>
            <person name="Barry K.W."/>
            <person name="Cichocki N."/>
            <person name="Veneault-Fourrey C."/>
            <person name="LaButti K."/>
            <person name="Lindquist E.A."/>
            <person name="Lipzen A."/>
            <person name="Lundell T."/>
            <person name="Morin E."/>
            <person name="Murat C."/>
            <person name="Sun H."/>
            <person name="Tunlid A."/>
            <person name="Henrissat B."/>
            <person name="Grigoriev I.V."/>
            <person name="Hibbett D.S."/>
            <person name="Martin F."/>
            <person name="Nordberg H.P."/>
            <person name="Cantor M.N."/>
            <person name="Hua S.X."/>
        </authorList>
    </citation>
    <scope>NUCLEOTIDE SEQUENCE [LARGE SCALE GENOMIC DNA]</scope>
    <source>
        <strain evidence="16 17">F 1598</strain>
    </source>
</reference>
<evidence type="ECO:0000256" key="14">
    <source>
        <dbReference type="RuleBase" id="RU003836"/>
    </source>
</evidence>
<sequence>MAPLTHPSVKDGWFREISSQWPGQAMTLKVNRILHVEKSLYQDVLVFESETFGNVLVLDGVIQCTERDEFSYQEMIAHLPLASHPNPKKVLVIGGGDGGVVREVLKHDTVEEVVLCDIDEAVIRVSKTYLPYMSSLLSSPRVTVFVGDGFKFLADNESTYDVIITDSSDPVGPAECLFQKPYFQLLHDALAPGGHISTQGECLWIHLPLIRDLKEMTAAIFPVAEYAYTTIPTYPSGQIGFMVCSKEAKRDLRTPIRKMSGCRYYNENVHKAAFILPEFGRAMVEDKKTILPLFGREALAVAAAKAGKPKKKVLLLGSGFVARPCAEYIVRDPSNELTIACRTLASSKALANDLPNATPISLDVTSSAELDAQIASHDLVISLIPYTFHAAVIKSAIKGKTHVVTTSYISPAMRELDQQVKEAGIVVLNEIGLDPGIDHLYAIKTIDEVHAKGGKIKQFLSYCGGLPAPECSDNPLGYKFSWSSRGVLLALLNNASYISNSQTVSVSGTELMSTAKPYFISPAFAFVAYPNRDSVPFKEWYGIPEAETVIRGTLRYQGFPEFIKVLVEIGWLDAGEKPWLKEGLTWAEVMQKAIEANEATESSLISRVKAICKFPNESESSRIISGLRWIGLFSSEKVKPRGGNLLDTLCARLETLMKYEERERDLVMLQHKFVVQWKDGSEQTLTSTLEAYGDPTGHSAMALTVGLPCGIASQLVLDGVFKTPGVHVPYTKEICDPIRIILENEGLGLVEKVL</sequence>
<dbReference type="FunFam" id="1.10.1870.10:FF:000002">
    <property type="entry name" value="Saccharopine dehydrogenase Lys9"/>
    <property type="match status" value="1"/>
</dbReference>
<dbReference type="HAMAP" id="MF_00198">
    <property type="entry name" value="Spermidine_synth"/>
    <property type="match status" value="1"/>
</dbReference>
<dbReference type="InterPro" id="IPR037163">
    <property type="entry name" value="Spermidine_synt_N_sf"/>
</dbReference>
<evidence type="ECO:0000256" key="8">
    <source>
        <dbReference type="ARBA" id="ARBA00051869"/>
    </source>
</evidence>
<keyword evidence="2" id="KW-0028">Amino-acid biosynthesis</keyword>
<dbReference type="SUPFAM" id="SSF53335">
    <property type="entry name" value="S-adenosyl-L-methionine-dependent methyltransferases"/>
    <property type="match status" value="1"/>
</dbReference>
<organism evidence="16 17">
    <name type="scientific">Piloderma croceum (strain F 1598)</name>
    <dbReference type="NCBI Taxonomy" id="765440"/>
    <lineage>
        <taxon>Eukaryota</taxon>
        <taxon>Fungi</taxon>
        <taxon>Dikarya</taxon>
        <taxon>Basidiomycota</taxon>
        <taxon>Agaricomycotina</taxon>
        <taxon>Agaricomycetes</taxon>
        <taxon>Agaricomycetidae</taxon>
        <taxon>Atheliales</taxon>
        <taxon>Atheliaceae</taxon>
        <taxon>Piloderma</taxon>
    </lineage>
</organism>
<dbReference type="CDD" id="cd02440">
    <property type="entry name" value="AdoMet_MTases"/>
    <property type="match status" value="1"/>
</dbReference>
<name>A0A0C3BPB9_PILCF</name>
<keyword evidence="13" id="KW-0620">Polyamine biosynthesis</keyword>
<dbReference type="InterPro" id="IPR032095">
    <property type="entry name" value="Sacchrp_dh-like_C"/>
</dbReference>
<dbReference type="SUPFAM" id="SSF51735">
    <property type="entry name" value="NAD(P)-binding Rossmann-fold domains"/>
    <property type="match status" value="1"/>
</dbReference>
<dbReference type="InParanoid" id="A0A0C3BPB9"/>
<comment type="pathway">
    <text evidence="9">Amino-acid biosynthesis; L-lysine biosynthesis via AAA pathway; L-lysine from L-alpha-aminoadipate (fungal route): step 2/3.</text>
</comment>
<keyword evidence="3 13" id="KW-0808">Transferase</keyword>
<keyword evidence="17" id="KW-1185">Reference proteome</keyword>
<evidence type="ECO:0000256" key="9">
    <source>
        <dbReference type="ARBA" id="ARBA00060549"/>
    </source>
</evidence>
<dbReference type="InterPro" id="IPR029063">
    <property type="entry name" value="SAM-dependent_MTases_sf"/>
</dbReference>
<dbReference type="Pfam" id="PF16653">
    <property type="entry name" value="Sacchrp_dh_C"/>
    <property type="match status" value="1"/>
</dbReference>
<dbReference type="FunFam" id="3.40.50.150:FF:000013">
    <property type="entry name" value="Spermidine synthase"/>
    <property type="match status" value="1"/>
</dbReference>
<dbReference type="InterPro" id="IPR005097">
    <property type="entry name" value="Sacchrp_dh_NADP-bd"/>
</dbReference>
<dbReference type="Gene3D" id="3.30.360.10">
    <property type="entry name" value="Dihydrodipicolinate Reductase, domain 2"/>
    <property type="match status" value="1"/>
</dbReference>
<dbReference type="PANTHER" id="PTHR11133">
    <property type="entry name" value="SACCHAROPINE DEHYDROGENASE"/>
    <property type="match status" value="1"/>
</dbReference>
<evidence type="ECO:0000256" key="2">
    <source>
        <dbReference type="ARBA" id="ARBA00022605"/>
    </source>
</evidence>
<dbReference type="InterPro" id="IPR035246">
    <property type="entry name" value="Spermidine_synt_N"/>
</dbReference>
<dbReference type="FunFam" id="2.30.140.10:FF:000001">
    <property type="entry name" value="SPE3p Spermidine synthase"/>
    <property type="match status" value="1"/>
</dbReference>
<dbReference type="NCBIfam" id="TIGR00417">
    <property type="entry name" value="speE"/>
    <property type="match status" value="1"/>
</dbReference>
<dbReference type="Pfam" id="PF03435">
    <property type="entry name" value="Sacchrp_dh_NADP"/>
    <property type="match status" value="1"/>
</dbReference>
<accession>A0A0C3BPB9</accession>
<gene>
    <name evidence="16" type="ORF">PILCRDRAFT_823690</name>
</gene>
<evidence type="ECO:0000256" key="5">
    <source>
        <dbReference type="ARBA" id="ARBA00023002"/>
    </source>
</evidence>
<keyword evidence="4" id="KW-0521">NADP</keyword>
<dbReference type="GO" id="GO:0016765">
    <property type="term" value="F:transferase activity, transferring alkyl or aryl (other than methyl) groups"/>
    <property type="evidence" value="ECO:0007669"/>
    <property type="project" value="UniProtKB-ARBA"/>
</dbReference>
<dbReference type="Pfam" id="PF01564">
    <property type="entry name" value="Spermine_synth"/>
    <property type="match status" value="1"/>
</dbReference>
<evidence type="ECO:0000256" key="1">
    <source>
        <dbReference type="ARBA" id="ARBA00007867"/>
    </source>
</evidence>
<dbReference type="InterPro" id="IPR051168">
    <property type="entry name" value="AASS"/>
</dbReference>
<dbReference type="InterPro" id="IPR001045">
    <property type="entry name" value="Spermi_synthase"/>
</dbReference>
<dbReference type="InterPro" id="IPR030374">
    <property type="entry name" value="PABS"/>
</dbReference>
<dbReference type="PANTHER" id="PTHR11133:SF22">
    <property type="entry name" value="ALPHA-AMINOADIPIC SEMIALDEHYDE SYNTHASE, MITOCHONDRIAL"/>
    <property type="match status" value="1"/>
</dbReference>
<dbReference type="Pfam" id="PF17284">
    <property type="entry name" value="Spermine_synt_N"/>
    <property type="match status" value="1"/>
</dbReference>
<dbReference type="Gene3D" id="2.30.140.10">
    <property type="entry name" value="Spermidine synthase, tetramerisation domain"/>
    <property type="match status" value="1"/>
</dbReference>
<evidence type="ECO:0000256" key="6">
    <source>
        <dbReference type="ARBA" id="ARBA00023154"/>
    </source>
</evidence>